<reference evidence="1" key="1">
    <citation type="submission" date="2014-05" db="EMBL/GenBank/DDBJ databases">
        <authorList>
            <person name="Chronopoulou M."/>
        </authorList>
    </citation>
    <scope>NUCLEOTIDE SEQUENCE</scope>
    <source>
        <tissue evidence="1">Whole organism</tissue>
    </source>
</reference>
<dbReference type="EMBL" id="HACA01008192">
    <property type="protein sequence ID" value="CDW25553.1"/>
    <property type="molecule type" value="Transcribed_RNA"/>
</dbReference>
<organism evidence="1">
    <name type="scientific">Lepeophtheirus salmonis</name>
    <name type="common">Salmon louse</name>
    <name type="synonym">Caligus salmonis</name>
    <dbReference type="NCBI Taxonomy" id="72036"/>
    <lineage>
        <taxon>Eukaryota</taxon>
        <taxon>Metazoa</taxon>
        <taxon>Ecdysozoa</taxon>
        <taxon>Arthropoda</taxon>
        <taxon>Crustacea</taxon>
        <taxon>Multicrustacea</taxon>
        <taxon>Hexanauplia</taxon>
        <taxon>Copepoda</taxon>
        <taxon>Siphonostomatoida</taxon>
        <taxon>Caligidae</taxon>
        <taxon>Lepeophtheirus</taxon>
    </lineage>
</organism>
<dbReference type="AlphaFoldDB" id="A0A0K2THZ3"/>
<evidence type="ECO:0000313" key="1">
    <source>
        <dbReference type="EMBL" id="CDW25554.1"/>
    </source>
</evidence>
<name>A0A0K2THZ3_LEPSM</name>
<dbReference type="EMBL" id="HACA01008193">
    <property type="protein sequence ID" value="CDW25554.1"/>
    <property type="molecule type" value="Transcribed_RNA"/>
</dbReference>
<proteinExistence type="predicted"/>
<sequence length="58" mass="6927">LRTTSTKIVKVSFISTYLSCVYKLHDKKCLICRKWITSLLLTYRLHHCFIHTIETELK</sequence>
<protein>
    <submittedName>
        <fullName evidence="1">Uncharacterized protein</fullName>
    </submittedName>
</protein>
<feature type="non-terminal residue" evidence="1">
    <location>
        <position position="1"/>
    </location>
</feature>
<accession>A0A0K2THZ3</accession>